<protein>
    <recommendedName>
        <fullName evidence="10">Phosphoenolpyruvate--protein phosphotransferase</fullName>
    </recommendedName>
</protein>
<evidence type="ECO:0000256" key="5">
    <source>
        <dbReference type="ARBA" id="ARBA00022777"/>
    </source>
</evidence>
<feature type="domain" description="PEP-utilising enzyme mobile" evidence="7">
    <location>
        <begin position="1"/>
        <end position="39"/>
    </location>
</feature>
<evidence type="ECO:0000256" key="6">
    <source>
        <dbReference type="ARBA" id="ARBA00022842"/>
    </source>
</evidence>
<dbReference type="PANTHER" id="PTHR46244">
    <property type="entry name" value="PHOSPHOENOLPYRUVATE-PROTEIN PHOSPHOTRANSFERASE"/>
    <property type="match status" value="1"/>
</dbReference>
<evidence type="ECO:0000256" key="1">
    <source>
        <dbReference type="ARBA" id="ARBA00001946"/>
    </source>
</evidence>
<dbReference type="GO" id="GO:0046872">
    <property type="term" value="F:metal ion binding"/>
    <property type="evidence" value="ECO:0007669"/>
    <property type="project" value="UniProtKB-KW"/>
</dbReference>
<keyword evidence="5" id="KW-0418">Kinase</keyword>
<feature type="non-terminal residue" evidence="9">
    <location>
        <position position="263"/>
    </location>
</feature>
<reference evidence="9" key="1">
    <citation type="journal article" date="2014" name="Front. Microbiol.">
        <title>High frequency of phylogenetically diverse reductive dehalogenase-homologous genes in deep subseafloor sedimentary metagenomes.</title>
        <authorList>
            <person name="Kawai M."/>
            <person name="Futagami T."/>
            <person name="Toyoda A."/>
            <person name="Takaki Y."/>
            <person name="Nishi S."/>
            <person name="Hori S."/>
            <person name="Arai W."/>
            <person name="Tsubouchi T."/>
            <person name="Morono Y."/>
            <person name="Uchiyama I."/>
            <person name="Ito T."/>
            <person name="Fujiyama A."/>
            <person name="Inagaki F."/>
            <person name="Takami H."/>
        </authorList>
    </citation>
    <scope>NUCLEOTIDE SEQUENCE</scope>
    <source>
        <strain evidence="9">Expedition CK06-06</strain>
    </source>
</reference>
<evidence type="ECO:0000259" key="8">
    <source>
        <dbReference type="Pfam" id="PF02896"/>
    </source>
</evidence>
<comment type="similarity">
    <text evidence="2">Belongs to the PEP-utilizing enzyme family.</text>
</comment>
<sequence length="263" mass="29196">TSHTAIIAKSLRIPAVVGLEVATDNIRSGDRIIVDGSSGLVIVRPTDKVLKEYRKKSNLYTKEVKAIHIPKAVKVCTKDGKAIVVSGNIELPEEIPLIKKYGAEGIGLYRTEFIFLGRRDLPSEEEQYKAYSKVAKEVSPHSVIFRTIDIGGDKFLSQPEVPHEMSPFLGWRAIRFCLARPEVFKVQLKAILRASVGNNVKLMFPMISGIEELRQAKALLDKCKKELKKEGKKFDNNISVGAMIEVPSAALTADVLAKECDFF</sequence>
<dbReference type="Pfam" id="PF02896">
    <property type="entry name" value="PEP-utilizers_C"/>
    <property type="match status" value="1"/>
</dbReference>
<keyword evidence="4" id="KW-0479">Metal-binding</keyword>
<evidence type="ECO:0000256" key="4">
    <source>
        <dbReference type="ARBA" id="ARBA00022723"/>
    </source>
</evidence>
<feature type="domain" description="PEP-utilising enzyme C-terminal" evidence="8">
    <location>
        <begin position="72"/>
        <end position="263"/>
    </location>
</feature>
<dbReference type="SUPFAM" id="SSF51621">
    <property type="entry name" value="Phosphoenolpyruvate/pyruvate domain"/>
    <property type="match status" value="1"/>
</dbReference>
<evidence type="ECO:0000259" key="7">
    <source>
        <dbReference type="Pfam" id="PF00391"/>
    </source>
</evidence>
<dbReference type="InterPro" id="IPR036637">
    <property type="entry name" value="Phosphohistidine_dom_sf"/>
</dbReference>
<feature type="non-terminal residue" evidence="9">
    <location>
        <position position="1"/>
    </location>
</feature>
<proteinExistence type="inferred from homology"/>
<dbReference type="InterPro" id="IPR015813">
    <property type="entry name" value="Pyrv/PenolPyrv_kinase-like_dom"/>
</dbReference>
<comment type="caution">
    <text evidence="9">The sequence shown here is derived from an EMBL/GenBank/DDBJ whole genome shotgun (WGS) entry which is preliminary data.</text>
</comment>
<evidence type="ECO:0008006" key="10">
    <source>
        <dbReference type="Google" id="ProtNLM"/>
    </source>
</evidence>
<evidence type="ECO:0000256" key="3">
    <source>
        <dbReference type="ARBA" id="ARBA00022679"/>
    </source>
</evidence>
<evidence type="ECO:0000256" key="2">
    <source>
        <dbReference type="ARBA" id="ARBA00007837"/>
    </source>
</evidence>
<dbReference type="AlphaFoldDB" id="X0W2A4"/>
<dbReference type="Gene3D" id="3.50.30.10">
    <property type="entry name" value="Phosphohistidine domain"/>
    <property type="match status" value="1"/>
</dbReference>
<keyword evidence="6" id="KW-0460">Magnesium</keyword>
<dbReference type="InterPro" id="IPR050499">
    <property type="entry name" value="PEP-utilizing_PTS_enzyme"/>
</dbReference>
<dbReference type="InterPro" id="IPR040442">
    <property type="entry name" value="Pyrv_kinase-like_dom_sf"/>
</dbReference>
<comment type="cofactor">
    <cofactor evidence="1">
        <name>Mg(2+)</name>
        <dbReference type="ChEBI" id="CHEBI:18420"/>
    </cofactor>
</comment>
<dbReference type="GO" id="GO:0016301">
    <property type="term" value="F:kinase activity"/>
    <property type="evidence" value="ECO:0007669"/>
    <property type="project" value="UniProtKB-KW"/>
</dbReference>
<dbReference type="PANTHER" id="PTHR46244:SF3">
    <property type="entry name" value="PHOSPHOENOLPYRUVATE-PROTEIN PHOSPHOTRANSFERASE"/>
    <property type="match status" value="1"/>
</dbReference>
<dbReference type="SUPFAM" id="SSF52009">
    <property type="entry name" value="Phosphohistidine domain"/>
    <property type="match status" value="1"/>
</dbReference>
<accession>X0W2A4</accession>
<gene>
    <name evidence="9" type="ORF">S01H1_47084</name>
</gene>
<dbReference type="InterPro" id="IPR008279">
    <property type="entry name" value="PEP-util_enz_mobile_dom"/>
</dbReference>
<dbReference type="Gene3D" id="3.20.20.60">
    <property type="entry name" value="Phosphoenolpyruvate-binding domains"/>
    <property type="match status" value="1"/>
</dbReference>
<evidence type="ECO:0000313" key="9">
    <source>
        <dbReference type="EMBL" id="GAG18768.1"/>
    </source>
</evidence>
<dbReference type="EMBL" id="BARS01030175">
    <property type="protein sequence ID" value="GAG18768.1"/>
    <property type="molecule type" value="Genomic_DNA"/>
</dbReference>
<dbReference type="InterPro" id="IPR000121">
    <property type="entry name" value="PEP_util_C"/>
</dbReference>
<dbReference type="Pfam" id="PF00391">
    <property type="entry name" value="PEP-utilizers"/>
    <property type="match status" value="1"/>
</dbReference>
<organism evidence="9">
    <name type="scientific">marine sediment metagenome</name>
    <dbReference type="NCBI Taxonomy" id="412755"/>
    <lineage>
        <taxon>unclassified sequences</taxon>
        <taxon>metagenomes</taxon>
        <taxon>ecological metagenomes</taxon>
    </lineage>
</organism>
<keyword evidence="3" id="KW-0808">Transferase</keyword>
<name>X0W2A4_9ZZZZ</name>